<sequence length="53" mass="5768">MSSSASSLTLVLEPTNDTFGTKRIKLTNTPLKIGRTTNRHSAPLESNGFFDSK</sequence>
<accession>A0ACA9Q179</accession>
<name>A0ACA9Q179_9GLOM</name>
<protein>
    <submittedName>
        <fullName evidence="1">23226_t:CDS:1</fullName>
    </submittedName>
</protein>
<feature type="non-terminal residue" evidence="1">
    <location>
        <position position="53"/>
    </location>
</feature>
<dbReference type="EMBL" id="CAJVQC010025211">
    <property type="protein sequence ID" value="CAG8729146.1"/>
    <property type="molecule type" value="Genomic_DNA"/>
</dbReference>
<reference evidence="1" key="1">
    <citation type="submission" date="2021-06" db="EMBL/GenBank/DDBJ databases">
        <authorList>
            <person name="Kallberg Y."/>
            <person name="Tangrot J."/>
            <person name="Rosling A."/>
        </authorList>
    </citation>
    <scope>NUCLEOTIDE SEQUENCE</scope>
    <source>
        <strain evidence="1">MA461A</strain>
    </source>
</reference>
<comment type="caution">
    <text evidence="1">The sequence shown here is derived from an EMBL/GenBank/DDBJ whole genome shotgun (WGS) entry which is preliminary data.</text>
</comment>
<gene>
    <name evidence="1" type="ORF">RPERSI_LOCUS11981</name>
</gene>
<organism evidence="1 2">
    <name type="scientific">Racocetra persica</name>
    <dbReference type="NCBI Taxonomy" id="160502"/>
    <lineage>
        <taxon>Eukaryota</taxon>
        <taxon>Fungi</taxon>
        <taxon>Fungi incertae sedis</taxon>
        <taxon>Mucoromycota</taxon>
        <taxon>Glomeromycotina</taxon>
        <taxon>Glomeromycetes</taxon>
        <taxon>Diversisporales</taxon>
        <taxon>Gigasporaceae</taxon>
        <taxon>Racocetra</taxon>
    </lineage>
</organism>
<evidence type="ECO:0000313" key="2">
    <source>
        <dbReference type="Proteomes" id="UP000789920"/>
    </source>
</evidence>
<evidence type="ECO:0000313" key="1">
    <source>
        <dbReference type="EMBL" id="CAG8729146.1"/>
    </source>
</evidence>
<keyword evidence="2" id="KW-1185">Reference proteome</keyword>
<proteinExistence type="predicted"/>
<dbReference type="Proteomes" id="UP000789920">
    <property type="component" value="Unassembled WGS sequence"/>
</dbReference>